<dbReference type="RefSeq" id="WP_345152548.1">
    <property type="nucleotide sequence ID" value="NZ_BAABEO010000023.1"/>
</dbReference>
<feature type="transmembrane region" description="Helical" evidence="8">
    <location>
        <begin position="314"/>
        <end position="338"/>
    </location>
</feature>
<evidence type="ECO:0000256" key="5">
    <source>
        <dbReference type="ARBA" id="ARBA00022692"/>
    </source>
</evidence>
<dbReference type="InterPro" id="IPR011701">
    <property type="entry name" value="MFS"/>
</dbReference>
<evidence type="ECO:0000256" key="7">
    <source>
        <dbReference type="ARBA" id="ARBA00023136"/>
    </source>
</evidence>
<dbReference type="InterPro" id="IPR020846">
    <property type="entry name" value="MFS_dom"/>
</dbReference>
<dbReference type="EMBL" id="BAABEO010000023">
    <property type="protein sequence ID" value="GAA3693436.1"/>
    <property type="molecule type" value="Genomic_DNA"/>
</dbReference>
<proteinExistence type="inferred from homology"/>
<evidence type="ECO:0000313" key="10">
    <source>
        <dbReference type="EMBL" id="GAA3693436.1"/>
    </source>
</evidence>
<keyword evidence="5 8" id="KW-0812">Transmembrane</keyword>
<reference evidence="11" key="1">
    <citation type="journal article" date="2019" name="Int. J. Syst. Evol. Microbiol.">
        <title>The Global Catalogue of Microorganisms (GCM) 10K type strain sequencing project: providing services to taxonomists for standard genome sequencing and annotation.</title>
        <authorList>
            <consortium name="The Broad Institute Genomics Platform"/>
            <consortium name="The Broad Institute Genome Sequencing Center for Infectious Disease"/>
            <person name="Wu L."/>
            <person name="Ma J."/>
        </authorList>
    </citation>
    <scope>NUCLEOTIDE SEQUENCE [LARGE SCALE GENOMIC DNA]</scope>
    <source>
        <strain evidence="11">JCM 30742</strain>
    </source>
</reference>
<feature type="transmembrane region" description="Helical" evidence="8">
    <location>
        <begin position="287"/>
        <end position="308"/>
    </location>
</feature>
<accession>A0ABP7CN33</accession>
<evidence type="ECO:0000256" key="2">
    <source>
        <dbReference type="ARBA" id="ARBA00006236"/>
    </source>
</evidence>
<protein>
    <submittedName>
        <fullName evidence="10">Multidrug effflux MFS transporter</fullName>
    </submittedName>
</protein>
<keyword evidence="3" id="KW-0813">Transport</keyword>
<dbReference type="CDD" id="cd17320">
    <property type="entry name" value="MFS_MdfA_MDR_like"/>
    <property type="match status" value="1"/>
</dbReference>
<feature type="domain" description="Major facilitator superfamily (MFS) profile" evidence="9">
    <location>
        <begin position="20"/>
        <end position="401"/>
    </location>
</feature>
<dbReference type="Proteomes" id="UP001500752">
    <property type="component" value="Unassembled WGS sequence"/>
</dbReference>
<feature type="transmembrane region" description="Helical" evidence="8">
    <location>
        <begin position="375"/>
        <end position="395"/>
    </location>
</feature>
<feature type="transmembrane region" description="Helical" evidence="8">
    <location>
        <begin position="175"/>
        <end position="194"/>
    </location>
</feature>
<evidence type="ECO:0000259" key="9">
    <source>
        <dbReference type="PROSITE" id="PS50850"/>
    </source>
</evidence>
<sequence>MPSTTSSTAPTKPGLLPLSLLLVLALFSMVGPAATDLYLPAFPEMALDLGVEASGVQLTLTAFLLGMGAGQLFFGAVSDKYGRVRPLLAGLSVFLLASILAATAPTLEVLVAARLLQGLSASSGIVISRAIVSDRVSGAAAVRVFSVLMTIVGVAPAVAPLAGSLVSAAAGWRGVLWVVAGLAVVMLLGMLLVVRESHPAEKRRRGALLGGLGEAAKHPRFMGYALLGGSNFGVLMGVISASPFVYQSMMGFSPQVYGMFFGMNALGMMASGIVSSKLAVRVPARRTLGVAVAVMLGVSLLMLVFVLTGLPAVALAPCLFLLVSSMGFVMGNTTGLAIAEVRHVAGSGSAWMGGIQFGVGALVSVLVGLGGELSALPLAIVLAGSSFVGLCAFAATRPRKAAVSAPDSPPVPADATTPA</sequence>
<feature type="transmembrane region" description="Helical" evidence="8">
    <location>
        <begin position="56"/>
        <end position="75"/>
    </location>
</feature>
<feature type="transmembrane region" description="Helical" evidence="8">
    <location>
        <begin position="350"/>
        <end position="369"/>
    </location>
</feature>
<feature type="transmembrane region" description="Helical" evidence="8">
    <location>
        <begin position="111"/>
        <end position="132"/>
    </location>
</feature>
<comment type="similarity">
    <text evidence="2">Belongs to the major facilitator superfamily. Bcr/CmlA family.</text>
</comment>
<dbReference type="Gene3D" id="1.20.1720.10">
    <property type="entry name" value="Multidrug resistance protein D"/>
    <property type="match status" value="1"/>
</dbReference>
<evidence type="ECO:0000256" key="4">
    <source>
        <dbReference type="ARBA" id="ARBA00022475"/>
    </source>
</evidence>
<feature type="transmembrane region" description="Helical" evidence="8">
    <location>
        <begin position="144"/>
        <end position="169"/>
    </location>
</feature>
<feature type="transmembrane region" description="Helical" evidence="8">
    <location>
        <begin position="87"/>
        <end position="105"/>
    </location>
</feature>
<dbReference type="Pfam" id="PF07690">
    <property type="entry name" value="MFS_1"/>
    <property type="match status" value="1"/>
</dbReference>
<evidence type="ECO:0000256" key="6">
    <source>
        <dbReference type="ARBA" id="ARBA00022989"/>
    </source>
</evidence>
<comment type="caution">
    <text evidence="10">The sequence shown here is derived from an EMBL/GenBank/DDBJ whole genome shotgun (WGS) entry which is preliminary data.</text>
</comment>
<dbReference type="InterPro" id="IPR036259">
    <property type="entry name" value="MFS_trans_sf"/>
</dbReference>
<dbReference type="PANTHER" id="PTHR23502">
    <property type="entry name" value="MAJOR FACILITATOR SUPERFAMILY"/>
    <property type="match status" value="1"/>
</dbReference>
<dbReference type="PANTHER" id="PTHR23502:SF132">
    <property type="entry name" value="POLYAMINE TRANSPORTER 2-RELATED"/>
    <property type="match status" value="1"/>
</dbReference>
<organism evidence="10 11">
    <name type="scientific">Arthrobacter ginkgonis</name>
    <dbReference type="NCBI Taxonomy" id="1630594"/>
    <lineage>
        <taxon>Bacteria</taxon>
        <taxon>Bacillati</taxon>
        <taxon>Actinomycetota</taxon>
        <taxon>Actinomycetes</taxon>
        <taxon>Micrococcales</taxon>
        <taxon>Micrococcaceae</taxon>
        <taxon>Arthrobacter</taxon>
    </lineage>
</organism>
<name>A0ABP7CN33_9MICC</name>
<feature type="transmembrane region" description="Helical" evidence="8">
    <location>
        <begin position="256"/>
        <end position="275"/>
    </location>
</feature>
<feature type="transmembrane region" description="Helical" evidence="8">
    <location>
        <begin position="221"/>
        <end position="244"/>
    </location>
</feature>
<keyword evidence="11" id="KW-1185">Reference proteome</keyword>
<keyword evidence="6 8" id="KW-1133">Transmembrane helix</keyword>
<dbReference type="NCBIfam" id="TIGR00710">
    <property type="entry name" value="efflux_Bcr_CflA"/>
    <property type="match status" value="1"/>
</dbReference>
<gene>
    <name evidence="10" type="ORF">GCM10023081_33490</name>
</gene>
<evidence type="ECO:0000313" key="11">
    <source>
        <dbReference type="Proteomes" id="UP001500752"/>
    </source>
</evidence>
<comment type="subcellular location">
    <subcellularLocation>
        <location evidence="1">Cell membrane</location>
        <topology evidence="1">Multi-pass membrane protein</topology>
    </subcellularLocation>
</comment>
<evidence type="ECO:0000256" key="3">
    <source>
        <dbReference type="ARBA" id="ARBA00022448"/>
    </source>
</evidence>
<dbReference type="InterPro" id="IPR004812">
    <property type="entry name" value="Efflux_drug-R_Bcr/CmlA"/>
</dbReference>
<evidence type="ECO:0000256" key="1">
    <source>
        <dbReference type="ARBA" id="ARBA00004651"/>
    </source>
</evidence>
<dbReference type="SUPFAM" id="SSF103473">
    <property type="entry name" value="MFS general substrate transporter"/>
    <property type="match status" value="1"/>
</dbReference>
<keyword evidence="7 8" id="KW-0472">Membrane</keyword>
<dbReference type="PROSITE" id="PS50850">
    <property type="entry name" value="MFS"/>
    <property type="match status" value="1"/>
</dbReference>
<keyword evidence="4" id="KW-1003">Cell membrane</keyword>
<evidence type="ECO:0000256" key="8">
    <source>
        <dbReference type="SAM" id="Phobius"/>
    </source>
</evidence>